<geneLocation type="mitochondrion" evidence="2"/>
<evidence type="ECO:0000313" key="2">
    <source>
        <dbReference type="EMBL" id="QIQ22960.1"/>
    </source>
</evidence>
<dbReference type="RefSeq" id="YP_009755721.1">
    <property type="nucleotide sequence ID" value="NC_046950.1"/>
</dbReference>
<name>A0A6G9IES0_9VIRI</name>
<dbReference type="AlphaFoldDB" id="A0A6G9IES0"/>
<keyword evidence="1" id="KW-1133">Transmembrane helix</keyword>
<dbReference type="SUPFAM" id="SSF81343">
    <property type="entry name" value="Fumarate reductase respiratory complex transmembrane subunits"/>
    <property type="match status" value="1"/>
</dbReference>
<keyword evidence="2" id="KW-0496">Mitochondrion</keyword>
<keyword evidence="1" id="KW-0472">Membrane</keyword>
<protein>
    <submittedName>
        <fullName evidence="2">Succinate:cytochrome c oxidoreductase subunit 4</fullName>
    </submittedName>
</protein>
<feature type="transmembrane region" description="Helical" evidence="1">
    <location>
        <begin position="64"/>
        <end position="85"/>
    </location>
</feature>
<dbReference type="Gene3D" id="1.20.1300.10">
    <property type="entry name" value="Fumarate reductase/succinate dehydrogenase, transmembrane subunit"/>
    <property type="match status" value="1"/>
</dbReference>
<proteinExistence type="predicted"/>
<dbReference type="GO" id="GO:0016020">
    <property type="term" value="C:membrane"/>
    <property type="evidence" value="ECO:0007669"/>
    <property type="project" value="InterPro"/>
</dbReference>
<reference evidence="2" key="1">
    <citation type="submission" date="2019-03" db="EMBL/GenBank/DDBJ databases">
        <authorList>
            <person name="Cox C."/>
        </authorList>
    </citation>
    <scope>NUCLEOTIDE SEQUENCE</scope>
</reference>
<gene>
    <name evidence="2" type="primary">sdh4</name>
</gene>
<keyword evidence="1" id="KW-0812">Transmembrane</keyword>
<dbReference type="EMBL" id="MK720948">
    <property type="protein sequence ID" value="QIQ22960.1"/>
    <property type="molecule type" value="Genomic_DNA"/>
</dbReference>
<organism evidence="2">
    <name type="scientific">Roya anglica</name>
    <dbReference type="NCBI Taxonomy" id="43943"/>
    <lineage>
        <taxon>Eukaryota</taxon>
        <taxon>Viridiplantae</taxon>
        <taxon>Streptophyta</taxon>
        <taxon>Zygnematophyceae</taxon>
        <taxon>Zygnematophycidae</taxon>
        <taxon>Zygnematales</taxon>
        <taxon>Mesotaeniaceae</taxon>
        <taxon>Roya</taxon>
    </lineage>
</organism>
<sequence length="86" mass="10557">MFFKKEILTHWLIQRFITIFLLILTLVANVPILIYFNIFVFLHIYIGLEEIFLDYLHDKFTQKFLLLLIKILILVLIKYMFVLFLF</sequence>
<dbReference type="GeneID" id="54115987"/>
<evidence type="ECO:0000256" key="1">
    <source>
        <dbReference type="SAM" id="Phobius"/>
    </source>
</evidence>
<dbReference type="InterPro" id="IPR034804">
    <property type="entry name" value="SQR/QFR_C/D"/>
</dbReference>
<accession>A0A6G9IES0</accession>